<keyword evidence="8 12" id="KW-0805">Transcription regulation</keyword>
<dbReference type="SMART" id="SM01047">
    <property type="entry name" value="C1_4"/>
    <property type="match status" value="1"/>
</dbReference>
<name>A0A6P4ZV05_BRABE</name>
<evidence type="ECO:0000256" key="10">
    <source>
        <dbReference type="ARBA" id="ARBA00023204"/>
    </source>
</evidence>
<comment type="subcellular location">
    <subcellularLocation>
        <location evidence="1 12">Nucleus</location>
    </subcellularLocation>
</comment>
<gene>
    <name evidence="18" type="primary">LOC109480156</name>
</gene>
<feature type="zinc finger region" description="C4-type" evidence="13">
    <location>
        <begin position="297"/>
        <end position="314"/>
    </location>
</feature>
<accession>A0A6P4ZV05</accession>
<keyword evidence="10" id="KW-0234">DNA repair</keyword>
<dbReference type="Proteomes" id="UP000515135">
    <property type="component" value="Unplaced"/>
</dbReference>
<dbReference type="FunFam" id="3.40.50.410:FF:000015">
    <property type="entry name" value="General transcription factor IIH subunit 2"/>
    <property type="match status" value="1"/>
</dbReference>
<dbReference type="AlphaFoldDB" id="A0A6P4ZV05"/>
<evidence type="ECO:0000256" key="6">
    <source>
        <dbReference type="ARBA" id="ARBA00022771"/>
    </source>
</evidence>
<evidence type="ECO:0000256" key="12">
    <source>
        <dbReference type="PIRNR" id="PIRNR015919"/>
    </source>
</evidence>
<evidence type="ECO:0000313" key="17">
    <source>
        <dbReference type="Proteomes" id="UP000515135"/>
    </source>
</evidence>
<dbReference type="InterPro" id="IPR002035">
    <property type="entry name" value="VWF_A"/>
</dbReference>
<evidence type="ECO:0000256" key="8">
    <source>
        <dbReference type="ARBA" id="ARBA00023015"/>
    </source>
</evidence>
<dbReference type="Gene3D" id="3.30.40.10">
    <property type="entry name" value="Zinc/RING finger domain, C3HC4 (zinc finger)"/>
    <property type="match status" value="1"/>
</dbReference>
<keyword evidence="9 12" id="KW-0804">Transcription</keyword>
<dbReference type="SMART" id="SM00327">
    <property type="entry name" value="VWA"/>
    <property type="match status" value="1"/>
</dbReference>
<proteinExistence type="inferred from homology"/>
<evidence type="ECO:0000259" key="15">
    <source>
        <dbReference type="PROSITE" id="PS50157"/>
    </source>
</evidence>
<keyword evidence="4 12" id="KW-0479">Metal-binding</keyword>
<dbReference type="CDD" id="cd01453">
    <property type="entry name" value="vWA_transcription_factor_IIH_type"/>
    <property type="match status" value="1"/>
</dbReference>
<evidence type="ECO:0000313" key="18">
    <source>
        <dbReference type="RefSeq" id="XP_019637874.1"/>
    </source>
</evidence>
<evidence type="ECO:0000256" key="13">
    <source>
        <dbReference type="PIRSR" id="PIRSR015919-1"/>
    </source>
</evidence>
<evidence type="ECO:0000256" key="9">
    <source>
        <dbReference type="ARBA" id="ARBA00023163"/>
    </source>
</evidence>
<dbReference type="FunFam" id="3.30.40.10:FF:000282">
    <property type="entry name" value="General transcription factor IIH subunit"/>
    <property type="match status" value="1"/>
</dbReference>
<sequence>MCRLETKMADEEVEKTYRWEGDYEKTWEVLQEDAAGSLQASVDDIIHRAKRRRLQDRQLNVRLGMMRHLFVVVDMSQSMEDQDLKPTRILVTLKLLENFIEEYFDQNPISQLGIITTKNKRAEKLTDLGGNPKRHITQLKTLANTSCVGEPSIMNSLDLAAQTLKHMPTHTSREVLIIMGSLTTCDPGDINITIKMVKDLNIRCSVIGLAAEVQVCKKLCSTTNGTYSIILEDTHFKDLLLEHCTPPPATVNTDSSLIKMGFPQHTVSQDHDSVKPSMCMCHQDTEAQSFTPSGYFCPQCHAKYCELPVECKICGLTLVSAPHLARSYHHFFPLENFREIPLEELDSELSRFCTGCQVQLKGPMVYCCTRCTRPFCIDCDLFIHETLHSCPGCINKRIGPNSS</sequence>
<dbReference type="SUPFAM" id="SSF57889">
    <property type="entry name" value="Cysteine-rich domain"/>
    <property type="match status" value="1"/>
</dbReference>
<dbReference type="PROSITE" id="PS50157">
    <property type="entry name" value="ZINC_FINGER_C2H2_2"/>
    <property type="match status" value="1"/>
</dbReference>
<dbReference type="SUPFAM" id="SSF53300">
    <property type="entry name" value="vWA-like"/>
    <property type="match status" value="1"/>
</dbReference>
<dbReference type="GO" id="GO:0000439">
    <property type="term" value="C:transcription factor TFIIH core complex"/>
    <property type="evidence" value="ECO:0007669"/>
    <property type="project" value="InterPro"/>
</dbReference>
<evidence type="ECO:0000256" key="3">
    <source>
        <dbReference type="ARBA" id="ARBA00022553"/>
    </source>
</evidence>
<dbReference type="InterPro" id="IPR046349">
    <property type="entry name" value="C1-like_sf"/>
</dbReference>
<dbReference type="PIRSF" id="PIRSF015919">
    <property type="entry name" value="TFIIH_SSL1"/>
    <property type="match status" value="1"/>
</dbReference>
<dbReference type="GO" id="GO:0016604">
    <property type="term" value="C:nuclear body"/>
    <property type="evidence" value="ECO:0007669"/>
    <property type="project" value="UniProtKB-ARBA"/>
</dbReference>
<dbReference type="GO" id="GO:0008270">
    <property type="term" value="F:zinc ion binding"/>
    <property type="evidence" value="ECO:0007669"/>
    <property type="project" value="UniProtKB-UniRule"/>
</dbReference>
<organism evidence="17 18">
    <name type="scientific">Branchiostoma belcheri</name>
    <name type="common">Amphioxus</name>
    <dbReference type="NCBI Taxonomy" id="7741"/>
    <lineage>
        <taxon>Eukaryota</taxon>
        <taxon>Metazoa</taxon>
        <taxon>Chordata</taxon>
        <taxon>Cephalochordata</taxon>
        <taxon>Leptocardii</taxon>
        <taxon>Amphioxiformes</taxon>
        <taxon>Branchiostomatidae</taxon>
        <taxon>Branchiostoma</taxon>
    </lineage>
</organism>
<protein>
    <recommendedName>
        <fullName evidence="12">General transcription factor IIH subunit</fullName>
    </recommendedName>
</protein>
<evidence type="ECO:0000256" key="4">
    <source>
        <dbReference type="ARBA" id="ARBA00022723"/>
    </source>
</evidence>
<dbReference type="Pfam" id="PF04056">
    <property type="entry name" value="Ssl1"/>
    <property type="match status" value="1"/>
</dbReference>
<keyword evidence="11 12" id="KW-0539">Nucleus</keyword>
<keyword evidence="17" id="KW-1185">Reference proteome</keyword>
<dbReference type="GO" id="GO:0006357">
    <property type="term" value="P:regulation of transcription by RNA polymerase II"/>
    <property type="evidence" value="ECO:0007669"/>
    <property type="project" value="TreeGrafter"/>
</dbReference>
<dbReference type="InterPro" id="IPR004595">
    <property type="entry name" value="TFIIH_C1-like_dom"/>
</dbReference>
<dbReference type="InterPro" id="IPR013087">
    <property type="entry name" value="Znf_C2H2_type"/>
</dbReference>
<comment type="similarity">
    <text evidence="2 12">Belongs to the GTF2H2 family.</text>
</comment>
<keyword evidence="5" id="KW-0227">DNA damage</keyword>
<dbReference type="PROSITE" id="PS50234">
    <property type="entry name" value="VWFA"/>
    <property type="match status" value="1"/>
</dbReference>
<dbReference type="PANTHER" id="PTHR12695:SF2">
    <property type="entry name" value="GENERAL TRANSCRIPTION FACTOR IIH SUBUNIT 2-RELATED"/>
    <property type="match status" value="1"/>
</dbReference>
<reference evidence="18" key="1">
    <citation type="submission" date="2025-08" db="UniProtKB">
        <authorList>
            <consortium name="RefSeq"/>
        </authorList>
    </citation>
    <scope>IDENTIFICATION</scope>
    <source>
        <tissue evidence="18">Gonad</tissue>
    </source>
</reference>
<feature type="domain" description="VWFA" evidence="16">
    <location>
        <begin position="68"/>
        <end position="219"/>
    </location>
</feature>
<dbReference type="Pfam" id="PF07975">
    <property type="entry name" value="C1_4"/>
    <property type="match status" value="1"/>
</dbReference>
<evidence type="ECO:0000256" key="5">
    <source>
        <dbReference type="ARBA" id="ARBA00022763"/>
    </source>
</evidence>
<dbReference type="GO" id="GO:0006289">
    <property type="term" value="P:nucleotide-excision repair"/>
    <property type="evidence" value="ECO:0007669"/>
    <property type="project" value="UniProtKB-UniRule"/>
</dbReference>
<dbReference type="InterPro" id="IPR036465">
    <property type="entry name" value="vWFA_dom_sf"/>
</dbReference>
<dbReference type="RefSeq" id="XP_019637874.1">
    <property type="nucleotide sequence ID" value="XM_019782315.1"/>
</dbReference>
<dbReference type="InterPro" id="IPR013083">
    <property type="entry name" value="Znf_RING/FYVE/PHD"/>
</dbReference>
<feature type="domain" description="C2H2-type" evidence="15">
    <location>
        <begin position="366"/>
        <end position="389"/>
    </location>
</feature>
<evidence type="ECO:0000256" key="2">
    <source>
        <dbReference type="ARBA" id="ARBA00006092"/>
    </source>
</evidence>
<dbReference type="InterPro" id="IPR012170">
    <property type="entry name" value="TFIIH_SSL1/p44"/>
</dbReference>
<dbReference type="GO" id="GO:0006351">
    <property type="term" value="P:DNA-templated transcription"/>
    <property type="evidence" value="ECO:0007669"/>
    <property type="project" value="InterPro"/>
</dbReference>
<keyword evidence="3" id="KW-0597">Phosphoprotein</keyword>
<keyword evidence="6 14" id="KW-0863">Zinc-finger</keyword>
<dbReference type="InterPro" id="IPR007198">
    <property type="entry name" value="Ssl1-like"/>
</dbReference>
<dbReference type="NCBIfam" id="TIGR00622">
    <property type="entry name" value="ssl1"/>
    <property type="match status" value="1"/>
</dbReference>
<dbReference type="OrthoDB" id="284275at2759"/>
<dbReference type="KEGG" id="bbel:109480156"/>
<evidence type="ECO:0000256" key="11">
    <source>
        <dbReference type="ARBA" id="ARBA00023242"/>
    </source>
</evidence>
<evidence type="ECO:0000256" key="1">
    <source>
        <dbReference type="ARBA" id="ARBA00004123"/>
    </source>
</evidence>
<dbReference type="PROSITE" id="PS00028">
    <property type="entry name" value="ZINC_FINGER_C2H2_1"/>
    <property type="match status" value="1"/>
</dbReference>
<evidence type="ECO:0000256" key="14">
    <source>
        <dbReference type="PROSITE-ProRule" id="PRU00042"/>
    </source>
</evidence>
<dbReference type="Gene3D" id="3.40.50.410">
    <property type="entry name" value="von Willebrand factor, type A domain"/>
    <property type="match status" value="1"/>
</dbReference>
<evidence type="ECO:0000259" key="16">
    <source>
        <dbReference type="PROSITE" id="PS50234"/>
    </source>
</evidence>
<keyword evidence="7 12" id="KW-0862">Zinc</keyword>
<dbReference type="GO" id="GO:0005675">
    <property type="term" value="C:transcription factor TFIIH holo complex"/>
    <property type="evidence" value="ECO:0007669"/>
    <property type="project" value="UniProtKB-UniRule"/>
</dbReference>
<dbReference type="GeneID" id="109480156"/>
<dbReference type="GO" id="GO:0035770">
    <property type="term" value="C:ribonucleoprotein granule"/>
    <property type="evidence" value="ECO:0007669"/>
    <property type="project" value="UniProtKB-ARBA"/>
</dbReference>
<dbReference type="PANTHER" id="PTHR12695">
    <property type="entry name" value="GENERAL TRANSCRIPTION FACTOR IIH SUBUNIT 2"/>
    <property type="match status" value="1"/>
</dbReference>
<evidence type="ECO:0000256" key="7">
    <source>
        <dbReference type="ARBA" id="ARBA00022833"/>
    </source>
</evidence>